<evidence type="ECO:0000313" key="2">
    <source>
        <dbReference type="Proteomes" id="UP001497644"/>
    </source>
</evidence>
<dbReference type="Proteomes" id="UP001497644">
    <property type="component" value="Chromosome 8"/>
</dbReference>
<gene>
    <name evidence="1" type="ORF">LPLAT_LOCUS13280</name>
</gene>
<dbReference type="AlphaFoldDB" id="A0AAV2P892"/>
<evidence type="ECO:0000313" key="1">
    <source>
        <dbReference type="EMBL" id="CAL1688158.1"/>
    </source>
</evidence>
<protein>
    <submittedName>
        <fullName evidence="1">Uncharacterized protein</fullName>
    </submittedName>
</protein>
<keyword evidence="2" id="KW-1185">Reference proteome</keyword>
<reference evidence="1" key="1">
    <citation type="submission" date="2024-04" db="EMBL/GenBank/DDBJ databases">
        <authorList>
            <consortium name="Molecular Ecology Group"/>
        </authorList>
    </citation>
    <scope>NUCLEOTIDE SEQUENCE</scope>
</reference>
<name>A0AAV2P892_9HYME</name>
<dbReference type="EMBL" id="OZ034831">
    <property type="protein sequence ID" value="CAL1688158.1"/>
    <property type="molecule type" value="Genomic_DNA"/>
</dbReference>
<organism evidence="1 2">
    <name type="scientific">Lasius platythorax</name>
    <dbReference type="NCBI Taxonomy" id="488582"/>
    <lineage>
        <taxon>Eukaryota</taxon>
        <taxon>Metazoa</taxon>
        <taxon>Ecdysozoa</taxon>
        <taxon>Arthropoda</taxon>
        <taxon>Hexapoda</taxon>
        <taxon>Insecta</taxon>
        <taxon>Pterygota</taxon>
        <taxon>Neoptera</taxon>
        <taxon>Endopterygota</taxon>
        <taxon>Hymenoptera</taxon>
        <taxon>Apocrita</taxon>
        <taxon>Aculeata</taxon>
        <taxon>Formicoidea</taxon>
        <taxon>Formicidae</taxon>
        <taxon>Formicinae</taxon>
        <taxon>Lasius</taxon>
        <taxon>Lasius</taxon>
    </lineage>
</organism>
<proteinExistence type="predicted"/>
<sequence>MVTALLQRADHQYLCPGHNRGIPSVPGSFSDPRPAGPLMVMVITGSNCEQWNYEISKFAATVLASTHASSFCGDSLF</sequence>
<accession>A0AAV2P892</accession>